<feature type="region of interest" description="Disordered" evidence="1">
    <location>
        <begin position="1"/>
        <end position="22"/>
    </location>
</feature>
<accession>A0ABY6KW38</accession>
<sequence>MKDRRLYDQKHTSVGFYSHPKSSTVRKATEEIRWPLQSDQDPSPRSRKAKDIVHVIRMKPYLDPEEQANQRVFQACGWILAVMSGTGIIFGTLWWNKGQLPDALTSAVFASVCRPLWTAAVAWVTVMCASGHAGDHETLPFHFDEAFVCVWAYKPLNVS</sequence>
<name>A0ABY6KW38_9ARAC</name>
<keyword evidence="4" id="KW-1185">Reference proteome</keyword>
<keyword evidence="2" id="KW-0472">Membrane</keyword>
<gene>
    <name evidence="3" type="ORF">LAZ67_10001132</name>
</gene>
<dbReference type="Proteomes" id="UP001235939">
    <property type="component" value="Chromosome 10"/>
</dbReference>
<dbReference type="EMBL" id="CP092872">
    <property type="protein sequence ID" value="UYV72908.1"/>
    <property type="molecule type" value="Genomic_DNA"/>
</dbReference>
<evidence type="ECO:0000256" key="1">
    <source>
        <dbReference type="SAM" id="MobiDB-lite"/>
    </source>
</evidence>
<reference evidence="3 4" key="1">
    <citation type="submission" date="2022-01" db="EMBL/GenBank/DDBJ databases">
        <title>A chromosomal length assembly of Cordylochernes scorpioides.</title>
        <authorList>
            <person name="Zeh D."/>
            <person name="Zeh J."/>
        </authorList>
    </citation>
    <scope>NUCLEOTIDE SEQUENCE [LARGE SCALE GENOMIC DNA]</scope>
    <source>
        <strain evidence="3">IN4F17</strain>
        <tissue evidence="3">Whole Body</tissue>
    </source>
</reference>
<evidence type="ECO:0000313" key="4">
    <source>
        <dbReference type="Proteomes" id="UP001235939"/>
    </source>
</evidence>
<evidence type="ECO:0000256" key="2">
    <source>
        <dbReference type="SAM" id="Phobius"/>
    </source>
</evidence>
<organism evidence="3 4">
    <name type="scientific">Cordylochernes scorpioides</name>
    <dbReference type="NCBI Taxonomy" id="51811"/>
    <lineage>
        <taxon>Eukaryota</taxon>
        <taxon>Metazoa</taxon>
        <taxon>Ecdysozoa</taxon>
        <taxon>Arthropoda</taxon>
        <taxon>Chelicerata</taxon>
        <taxon>Arachnida</taxon>
        <taxon>Pseudoscorpiones</taxon>
        <taxon>Cheliferoidea</taxon>
        <taxon>Chernetidae</taxon>
        <taxon>Cordylochernes</taxon>
    </lineage>
</organism>
<feature type="transmembrane region" description="Helical" evidence="2">
    <location>
        <begin position="75"/>
        <end position="95"/>
    </location>
</feature>
<feature type="compositionally biased region" description="Basic and acidic residues" evidence="1">
    <location>
        <begin position="1"/>
        <end position="11"/>
    </location>
</feature>
<keyword evidence="2" id="KW-1133">Transmembrane helix</keyword>
<proteinExistence type="predicted"/>
<keyword evidence="2" id="KW-0812">Transmembrane</keyword>
<protein>
    <submittedName>
        <fullName evidence="3">OACYL</fullName>
    </submittedName>
</protein>
<evidence type="ECO:0000313" key="3">
    <source>
        <dbReference type="EMBL" id="UYV72908.1"/>
    </source>
</evidence>